<reference evidence="2" key="1">
    <citation type="journal article" date="2015" name="Int. J. Syst. Evol. Microbiol.">
        <title>Rhizobium alvei sp. nov., isolated from a freshwater river.</title>
        <authorList>
            <person name="Sheu S.Y."/>
            <person name="Huang H.W."/>
            <person name="Young C.C."/>
            <person name="Chen W.M."/>
        </authorList>
    </citation>
    <scope>NUCLEOTIDE SEQUENCE</scope>
    <source>
        <strain evidence="2">TNR-22</strain>
    </source>
</reference>
<name>A0ABT8YUU1_9HYPH</name>
<dbReference type="Pfam" id="PF22262">
    <property type="entry name" value="DUF6950"/>
    <property type="match status" value="1"/>
</dbReference>
<proteinExistence type="predicted"/>
<sequence length="131" mass="13971">MNETLAAFLAAQDGKGWQPGKNDCCLYLAAWAIWLGHRDPAQHLRGTYDDEAGYLRIIEEAGGIAALVGDCVQRIGGRAIARPKVGAIGIVGSRLKSSMQFGAIATPDGWSVLTHAGQRIVCAPALNIWEI</sequence>
<dbReference type="InterPro" id="IPR053802">
    <property type="entry name" value="DUF6950"/>
</dbReference>
<gene>
    <name evidence="2" type="ORF">Q4481_23840</name>
</gene>
<evidence type="ECO:0000259" key="1">
    <source>
        <dbReference type="Pfam" id="PF22262"/>
    </source>
</evidence>
<dbReference type="Proteomes" id="UP001174932">
    <property type="component" value="Unassembled WGS sequence"/>
</dbReference>
<comment type="caution">
    <text evidence="2">The sequence shown here is derived from an EMBL/GenBank/DDBJ whole genome shotgun (WGS) entry which is preliminary data.</text>
</comment>
<evidence type="ECO:0000313" key="3">
    <source>
        <dbReference type="Proteomes" id="UP001174932"/>
    </source>
</evidence>
<protein>
    <recommendedName>
        <fullName evidence="1">DUF6950 domain-containing protein</fullName>
    </recommendedName>
</protein>
<feature type="domain" description="DUF6950" evidence="1">
    <location>
        <begin position="3"/>
        <end position="105"/>
    </location>
</feature>
<evidence type="ECO:0000313" key="2">
    <source>
        <dbReference type="EMBL" id="MDO6966999.1"/>
    </source>
</evidence>
<organism evidence="2 3">
    <name type="scientific">Rhizobium alvei</name>
    <dbReference type="NCBI Taxonomy" id="1132659"/>
    <lineage>
        <taxon>Bacteria</taxon>
        <taxon>Pseudomonadati</taxon>
        <taxon>Pseudomonadota</taxon>
        <taxon>Alphaproteobacteria</taxon>
        <taxon>Hyphomicrobiales</taxon>
        <taxon>Rhizobiaceae</taxon>
        <taxon>Rhizobium/Agrobacterium group</taxon>
        <taxon>Rhizobium</taxon>
    </lineage>
</organism>
<keyword evidence="3" id="KW-1185">Reference proteome</keyword>
<dbReference type="EMBL" id="JAUOZU010000024">
    <property type="protein sequence ID" value="MDO6966999.1"/>
    <property type="molecule type" value="Genomic_DNA"/>
</dbReference>
<reference evidence="2" key="2">
    <citation type="submission" date="2023-07" db="EMBL/GenBank/DDBJ databases">
        <authorList>
            <person name="Shen H."/>
        </authorList>
    </citation>
    <scope>NUCLEOTIDE SEQUENCE</scope>
    <source>
        <strain evidence="2">TNR-22</strain>
    </source>
</reference>
<dbReference type="RefSeq" id="WP_304378929.1">
    <property type="nucleotide sequence ID" value="NZ_JAUOZU010000024.1"/>
</dbReference>
<accession>A0ABT8YUU1</accession>